<feature type="signal peptide" evidence="2">
    <location>
        <begin position="1"/>
        <end position="21"/>
    </location>
</feature>
<dbReference type="OrthoDB" id="513598at2759"/>
<dbReference type="AlphaFoldDB" id="A0A9D4TX26"/>
<keyword evidence="2" id="KW-0732">Signal</keyword>
<proteinExistence type="predicted"/>
<evidence type="ECO:0000313" key="3">
    <source>
        <dbReference type="EMBL" id="KAI3436669.1"/>
    </source>
</evidence>
<dbReference type="PROSITE" id="PS51257">
    <property type="entry name" value="PROKAR_LIPOPROTEIN"/>
    <property type="match status" value="1"/>
</dbReference>
<protein>
    <submittedName>
        <fullName evidence="3">Uncharacterized protein</fullName>
    </submittedName>
</protein>
<evidence type="ECO:0000256" key="2">
    <source>
        <dbReference type="SAM" id="SignalP"/>
    </source>
</evidence>
<dbReference type="Proteomes" id="UP001055712">
    <property type="component" value="Unassembled WGS sequence"/>
</dbReference>
<keyword evidence="4" id="KW-1185">Reference proteome</keyword>
<accession>A0A9D4TX26</accession>
<organism evidence="3 4">
    <name type="scientific">Chlorella vulgaris</name>
    <name type="common">Green alga</name>
    <dbReference type="NCBI Taxonomy" id="3077"/>
    <lineage>
        <taxon>Eukaryota</taxon>
        <taxon>Viridiplantae</taxon>
        <taxon>Chlorophyta</taxon>
        <taxon>core chlorophytes</taxon>
        <taxon>Trebouxiophyceae</taxon>
        <taxon>Chlorellales</taxon>
        <taxon>Chlorellaceae</taxon>
        <taxon>Chlorella clade</taxon>
        <taxon>Chlorella</taxon>
    </lineage>
</organism>
<sequence length="192" mass="19743">MKRSVLSALALCLLFAASACARRDDSQPHLRRLRDAGRRLTASATSISSGGKSASASATATPTSASTQQSATGPGSTVLGVTQVGEKIDACQRGPANSAECSTLTTAGKATLCSDIAPDTQYTCQQQAGFGKCDQSFIFRDAFCLRACSRCGDGCVDVLPPGYACDAASCDEDYVTAGPFCLKTCKRCSAAP</sequence>
<feature type="compositionally biased region" description="Low complexity" evidence="1">
    <location>
        <begin position="41"/>
        <end position="72"/>
    </location>
</feature>
<comment type="caution">
    <text evidence="3">The sequence shown here is derived from an EMBL/GenBank/DDBJ whole genome shotgun (WGS) entry which is preliminary data.</text>
</comment>
<evidence type="ECO:0000313" key="4">
    <source>
        <dbReference type="Proteomes" id="UP001055712"/>
    </source>
</evidence>
<gene>
    <name evidence="3" type="ORF">D9Q98_006085</name>
</gene>
<reference evidence="3" key="2">
    <citation type="submission" date="2020-11" db="EMBL/GenBank/DDBJ databases">
        <authorList>
            <person name="Cecchin M."/>
            <person name="Marcolungo L."/>
            <person name="Rossato M."/>
            <person name="Girolomoni L."/>
            <person name="Cosentino E."/>
            <person name="Cuine S."/>
            <person name="Li-Beisson Y."/>
            <person name="Delledonne M."/>
            <person name="Ballottari M."/>
        </authorList>
    </citation>
    <scope>NUCLEOTIDE SEQUENCE</scope>
    <source>
        <strain evidence="3">211/11P</strain>
        <tissue evidence="3">Whole cell</tissue>
    </source>
</reference>
<dbReference type="EMBL" id="SIDB01000002">
    <property type="protein sequence ID" value="KAI3436669.1"/>
    <property type="molecule type" value="Genomic_DNA"/>
</dbReference>
<name>A0A9D4TX26_CHLVU</name>
<reference evidence="3" key="1">
    <citation type="journal article" date="2019" name="Plant J.">
        <title>Chlorella vulgaris genome assembly and annotation reveals the molecular basis for metabolic acclimation to high light conditions.</title>
        <authorList>
            <person name="Cecchin M."/>
            <person name="Marcolungo L."/>
            <person name="Rossato M."/>
            <person name="Girolomoni L."/>
            <person name="Cosentino E."/>
            <person name="Cuine S."/>
            <person name="Li-Beisson Y."/>
            <person name="Delledonne M."/>
            <person name="Ballottari M."/>
        </authorList>
    </citation>
    <scope>NUCLEOTIDE SEQUENCE</scope>
    <source>
        <strain evidence="3">211/11P</strain>
    </source>
</reference>
<feature type="region of interest" description="Disordered" evidence="1">
    <location>
        <begin position="41"/>
        <end position="78"/>
    </location>
</feature>
<evidence type="ECO:0000256" key="1">
    <source>
        <dbReference type="SAM" id="MobiDB-lite"/>
    </source>
</evidence>
<feature type="chain" id="PRO_5038341381" evidence="2">
    <location>
        <begin position="22"/>
        <end position="192"/>
    </location>
</feature>